<name>A0AAW2X802_9LAMI</name>
<organism evidence="1">
    <name type="scientific">Sesamum latifolium</name>
    <dbReference type="NCBI Taxonomy" id="2727402"/>
    <lineage>
        <taxon>Eukaryota</taxon>
        <taxon>Viridiplantae</taxon>
        <taxon>Streptophyta</taxon>
        <taxon>Embryophyta</taxon>
        <taxon>Tracheophyta</taxon>
        <taxon>Spermatophyta</taxon>
        <taxon>Magnoliopsida</taxon>
        <taxon>eudicotyledons</taxon>
        <taxon>Gunneridae</taxon>
        <taxon>Pentapetalae</taxon>
        <taxon>asterids</taxon>
        <taxon>lamiids</taxon>
        <taxon>Lamiales</taxon>
        <taxon>Pedaliaceae</taxon>
        <taxon>Sesamum</taxon>
    </lineage>
</organism>
<comment type="caution">
    <text evidence="1">The sequence shown here is derived from an EMBL/GenBank/DDBJ whole genome shotgun (WGS) entry which is preliminary data.</text>
</comment>
<evidence type="ECO:0000313" key="1">
    <source>
        <dbReference type="EMBL" id="KAL0448892.1"/>
    </source>
</evidence>
<accession>A0AAW2X802</accession>
<reference evidence="1" key="2">
    <citation type="journal article" date="2024" name="Plant">
        <title>Genomic evolution and insights into agronomic trait innovations of Sesamum species.</title>
        <authorList>
            <person name="Miao H."/>
            <person name="Wang L."/>
            <person name="Qu L."/>
            <person name="Liu H."/>
            <person name="Sun Y."/>
            <person name="Le M."/>
            <person name="Wang Q."/>
            <person name="Wei S."/>
            <person name="Zheng Y."/>
            <person name="Lin W."/>
            <person name="Duan Y."/>
            <person name="Cao H."/>
            <person name="Xiong S."/>
            <person name="Wang X."/>
            <person name="Wei L."/>
            <person name="Li C."/>
            <person name="Ma Q."/>
            <person name="Ju M."/>
            <person name="Zhao R."/>
            <person name="Li G."/>
            <person name="Mu C."/>
            <person name="Tian Q."/>
            <person name="Mei H."/>
            <person name="Zhang T."/>
            <person name="Gao T."/>
            <person name="Zhang H."/>
        </authorList>
    </citation>
    <scope>NUCLEOTIDE SEQUENCE</scope>
    <source>
        <strain evidence="1">KEN1</strain>
    </source>
</reference>
<reference evidence="1" key="1">
    <citation type="submission" date="2020-06" db="EMBL/GenBank/DDBJ databases">
        <authorList>
            <person name="Li T."/>
            <person name="Hu X."/>
            <person name="Zhang T."/>
            <person name="Song X."/>
            <person name="Zhang H."/>
            <person name="Dai N."/>
            <person name="Sheng W."/>
            <person name="Hou X."/>
            <person name="Wei L."/>
        </authorList>
    </citation>
    <scope>NUCLEOTIDE SEQUENCE</scope>
    <source>
        <strain evidence="1">KEN1</strain>
        <tissue evidence="1">Leaf</tissue>
    </source>
</reference>
<dbReference type="AlphaFoldDB" id="A0AAW2X802"/>
<sequence length="60" mass="6927">MPDELSRKLSPKRAVDHEIELVPGTKPPAAKHRIRCRNLSLCFRKQLKEMYPPMSLTLKA</sequence>
<dbReference type="EMBL" id="JACGWN010000005">
    <property type="protein sequence ID" value="KAL0448892.1"/>
    <property type="molecule type" value="Genomic_DNA"/>
</dbReference>
<gene>
    <name evidence="1" type="ORF">Slati_1445600</name>
</gene>
<proteinExistence type="predicted"/>
<protein>
    <submittedName>
        <fullName evidence="1">Uncharacterized protein</fullName>
    </submittedName>
</protein>